<sequence>MKKKNCAILALCLSMATIGKAGGFLTNTNHNIAFNRNFARVGTIGIDGVYSNPAGVAFLSNGFHLSLNVQNVFQTREILSGINVPAFKGTPFYQPFKLNGGDENGMKFYKGKTSVPILPSFQAAYNFDKWGFQAGFAIYGGGGKATFNDGLPSFERTIAMVPAMLTAQGLTTADKAAYSFSSYMDGQQFAFGLQLGATYKFNEHLSAYAGARFNYIYNKYQGNILDISANINGTDQNLFSFFETKAKGYQQLATLYTTKADEATTPEEKATYLETAKKCEIGAEKMNKAKEQFKDKELDCTQRGWGITPVLGIDYKTGRWNFGARYEFTTKFNIENHTKRDDTHQFENGVNTPNDIPGILAVGAQYEILKNLRVMASMHYFFDKDARMDRNKQRYLSGNTREYLAGVEWDITPEITVSAGGQRTKYGLGDGKYLSDLSFVTSSYSLGFGAKVKVAKNMRLNVAYFFTNYEHFKKEYEAQMPTADGQAITVKNTDDFTRTSKVFGVGLDIDF</sequence>
<evidence type="ECO:0000313" key="10">
    <source>
        <dbReference type="Proteomes" id="UP000070533"/>
    </source>
</evidence>
<keyword evidence="4" id="KW-0812">Transmembrane</keyword>
<dbReference type="PATRIC" id="fig|28128.5.peg.2421"/>
<dbReference type="eggNOG" id="COG2067">
    <property type="taxonomic scope" value="Bacteria"/>
</dbReference>
<comment type="subcellular location">
    <subcellularLocation>
        <location evidence="1">Cell outer membrane</location>
        <topology evidence="1">Multi-pass membrane protein</topology>
    </subcellularLocation>
</comment>
<dbReference type="Gene3D" id="2.40.160.60">
    <property type="entry name" value="Outer membrane protein transport protein (OMPP1/FadL/TodX)"/>
    <property type="match status" value="1"/>
</dbReference>
<evidence type="ECO:0000256" key="5">
    <source>
        <dbReference type="ARBA" id="ARBA00022729"/>
    </source>
</evidence>
<feature type="chain" id="PRO_5007458560" description="Outer membrane protein transport protein, Ompp1/FadL/TodX family" evidence="8">
    <location>
        <begin position="22"/>
        <end position="511"/>
    </location>
</feature>
<dbReference type="AlphaFoldDB" id="A0A133PWC8"/>
<dbReference type="GO" id="GO:0009279">
    <property type="term" value="C:cell outer membrane"/>
    <property type="evidence" value="ECO:0007669"/>
    <property type="project" value="UniProtKB-SubCell"/>
</dbReference>
<dbReference type="OrthoDB" id="9765839at2"/>
<name>A0A133PWC8_9BACT</name>
<dbReference type="STRING" id="28128.HMPREF3226_02347"/>
<dbReference type="EMBL" id="LRQG01000217">
    <property type="protein sequence ID" value="KXA33696.1"/>
    <property type="molecule type" value="Genomic_DNA"/>
</dbReference>
<evidence type="ECO:0000313" key="9">
    <source>
        <dbReference type="EMBL" id="KXA33696.1"/>
    </source>
</evidence>
<keyword evidence="3" id="KW-1134">Transmembrane beta strand</keyword>
<evidence type="ECO:0000256" key="4">
    <source>
        <dbReference type="ARBA" id="ARBA00022692"/>
    </source>
</evidence>
<evidence type="ECO:0008006" key="11">
    <source>
        <dbReference type="Google" id="ProtNLM"/>
    </source>
</evidence>
<keyword evidence="10" id="KW-1185">Reference proteome</keyword>
<reference evidence="10" key="1">
    <citation type="submission" date="2016-01" db="EMBL/GenBank/DDBJ databases">
        <authorList>
            <person name="Mitreva M."/>
            <person name="Pepin K.H."/>
            <person name="Mihindukulasuriya K.A."/>
            <person name="Fulton R."/>
            <person name="Fronick C."/>
            <person name="O'Laughlin M."/>
            <person name="Miner T."/>
            <person name="Herter B."/>
            <person name="Rosa B.A."/>
            <person name="Cordes M."/>
            <person name="Tomlinson C."/>
            <person name="Wollam A."/>
            <person name="Palsikar V.B."/>
            <person name="Mardis E.R."/>
            <person name="Wilson R.K."/>
        </authorList>
    </citation>
    <scope>NUCLEOTIDE SEQUENCE [LARGE SCALE GENOMIC DNA]</scope>
    <source>
        <strain evidence="10">MJR7716</strain>
    </source>
</reference>
<dbReference type="PANTHER" id="PTHR35093:SF8">
    <property type="entry name" value="OUTER MEMBRANE PROTEIN NMB0088-RELATED"/>
    <property type="match status" value="1"/>
</dbReference>
<dbReference type="PANTHER" id="PTHR35093">
    <property type="entry name" value="OUTER MEMBRANE PROTEIN NMB0088-RELATED"/>
    <property type="match status" value="1"/>
</dbReference>
<proteinExistence type="inferred from homology"/>
<accession>A0A133PWC8</accession>
<evidence type="ECO:0000256" key="1">
    <source>
        <dbReference type="ARBA" id="ARBA00004571"/>
    </source>
</evidence>
<evidence type="ECO:0000256" key="8">
    <source>
        <dbReference type="SAM" id="SignalP"/>
    </source>
</evidence>
<dbReference type="InterPro" id="IPR005017">
    <property type="entry name" value="OMPP1/FadL/TodX"/>
</dbReference>
<evidence type="ECO:0000256" key="2">
    <source>
        <dbReference type="ARBA" id="ARBA00008163"/>
    </source>
</evidence>
<comment type="caution">
    <text evidence="9">The sequence shown here is derived from an EMBL/GenBank/DDBJ whole genome shotgun (WGS) entry which is preliminary data.</text>
</comment>
<keyword evidence="6" id="KW-0472">Membrane</keyword>
<evidence type="ECO:0000256" key="7">
    <source>
        <dbReference type="ARBA" id="ARBA00023237"/>
    </source>
</evidence>
<dbReference type="Proteomes" id="UP000070533">
    <property type="component" value="Unassembled WGS sequence"/>
</dbReference>
<keyword evidence="5 8" id="KW-0732">Signal</keyword>
<feature type="signal peptide" evidence="8">
    <location>
        <begin position="1"/>
        <end position="21"/>
    </location>
</feature>
<comment type="similarity">
    <text evidence="2">Belongs to the OmpP1/FadL family.</text>
</comment>
<evidence type="ECO:0000256" key="3">
    <source>
        <dbReference type="ARBA" id="ARBA00022452"/>
    </source>
</evidence>
<protein>
    <recommendedName>
        <fullName evidence="11">Outer membrane protein transport protein, Ompp1/FadL/TodX family</fullName>
    </recommendedName>
</protein>
<evidence type="ECO:0000256" key="6">
    <source>
        <dbReference type="ARBA" id="ARBA00023136"/>
    </source>
</evidence>
<keyword evidence="7" id="KW-0998">Cell outer membrane</keyword>
<dbReference type="SUPFAM" id="SSF56935">
    <property type="entry name" value="Porins"/>
    <property type="match status" value="1"/>
</dbReference>
<organism evidence="9 10">
    <name type="scientific">Prevotella corporis</name>
    <dbReference type="NCBI Taxonomy" id="28128"/>
    <lineage>
        <taxon>Bacteria</taxon>
        <taxon>Pseudomonadati</taxon>
        <taxon>Bacteroidota</taxon>
        <taxon>Bacteroidia</taxon>
        <taxon>Bacteroidales</taxon>
        <taxon>Prevotellaceae</taxon>
        <taxon>Prevotella</taxon>
    </lineage>
</organism>
<dbReference type="GO" id="GO:0015483">
    <property type="term" value="F:long-chain fatty acid transporting porin activity"/>
    <property type="evidence" value="ECO:0007669"/>
    <property type="project" value="TreeGrafter"/>
</dbReference>
<dbReference type="RefSeq" id="WP_060941206.1">
    <property type="nucleotide sequence ID" value="NZ_KQ957317.1"/>
</dbReference>
<gene>
    <name evidence="9" type="ORF">HMPREF3226_02347</name>
</gene>